<protein>
    <submittedName>
        <fullName evidence="1">Uncharacterized protein</fullName>
    </submittedName>
</protein>
<proteinExistence type="predicted"/>
<sequence>MTEEWVKNRFFIWASATMNPDTNLTVLETIELVKDQLIAEFLADNHNLEIACSMIVKDLNFIYNGIMDKTIRMSIFQESIAALEKRLMNIVNRVSTQKEKWEAKKKK</sequence>
<dbReference type="EMBL" id="LAZR01056749">
    <property type="protein sequence ID" value="KKK73534.1"/>
    <property type="molecule type" value="Genomic_DNA"/>
</dbReference>
<comment type="caution">
    <text evidence="1">The sequence shown here is derived from an EMBL/GenBank/DDBJ whole genome shotgun (WGS) entry which is preliminary data.</text>
</comment>
<gene>
    <name evidence="1" type="ORF">LCGC14_2892890</name>
</gene>
<reference evidence="1" key="1">
    <citation type="journal article" date="2015" name="Nature">
        <title>Complex archaea that bridge the gap between prokaryotes and eukaryotes.</title>
        <authorList>
            <person name="Spang A."/>
            <person name="Saw J.H."/>
            <person name="Jorgensen S.L."/>
            <person name="Zaremba-Niedzwiedzka K."/>
            <person name="Martijn J."/>
            <person name="Lind A.E."/>
            <person name="van Eijk R."/>
            <person name="Schleper C."/>
            <person name="Guy L."/>
            <person name="Ettema T.J."/>
        </authorList>
    </citation>
    <scope>NUCLEOTIDE SEQUENCE</scope>
</reference>
<name>A0A0F9A4M2_9ZZZZ</name>
<evidence type="ECO:0000313" key="1">
    <source>
        <dbReference type="EMBL" id="KKK73534.1"/>
    </source>
</evidence>
<dbReference type="AlphaFoldDB" id="A0A0F9A4M2"/>
<accession>A0A0F9A4M2</accession>
<organism evidence="1">
    <name type="scientific">marine sediment metagenome</name>
    <dbReference type="NCBI Taxonomy" id="412755"/>
    <lineage>
        <taxon>unclassified sequences</taxon>
        <taxon>metagenomes</taxon>
        <taxon>ecological metagenomes</taxon>
    </lineage>
</organism>